<accession>A0A0C3G5Z4</accession>
<reference evidence="5" key="2">
    <citation type="submission" date="2015-01" db="EMBL/GenBank/DDBJ databases">
        <title>Evolutionary Origins and Diversification of the Mycorrhizal Mutualists.</title>
        <authorList>
            <consortium name="DOE Joint Genome Institute"/>
            <consortium name="Mycorrhizal Genomics Consortium"/>
            <person name="Kohler A."/>
            <person name="Kuo A."/>
            <person name="Nagy L.G."/>
            <person name="Floudas D."/>
            <person name="Copeland A."/>
            <person name="Barry K.W."/>
            <person name="Cichocki N."/>
            <person name="Veneault-Fourrey C."/>
            <person name="LaButti K."/>
            <person name="Lindquist E.A."/>
            <person name="Lipzen A."/>
            <person name="Lundell T."/>
            <person name="Morin E."/>
            <person name="Murat C."/>
            <person name="Riley R."/>
            <person name="Ohm R."/>
            <person name="Sun H."/>
            <person name="Tunlid A."/>
            <person name="Henrissat B."/>
            <person name="Grigoriev I.V."/>
            <person name="Hibbett D.S."/>
            <person name="Martin F."/>
        </authorList>
    </citation>
    <scope>NUCLEOTIDE SEQUENCE [LARGE SCALE GENOMIC DNA]</scope>
    <source>
        <strain evidence="5">F 1598</strain>
    </source>
</reference>
<dbReference type="Proteomes" id="UP000054166">
    <property type="component" value="Unassembled WGS sequence"/>
</dbReference>
<dbReference type="OrthoDB" id="432234at2759"/>
<dbReference type="GO" id="GO:0006310">
    <property type="term" value="P:DNA recombination"/>
    <property type="evidence" value="ECO:0007669"/>
    <property type="project" value="UniProtKB-KW"/>
</dbReference>
<dbReference type="InterPro" id="IPR051055">
    <property type="entry name" value="PIF1_helicase"/>
</dbReference>
<keyword evidence="1" id="KW-0234">DNA repair</keyword>
<dbReference type="Gene3D" id="3.40.50.300">
    <property type="entry name" value="P-loop containing nucleotide triphosphate hydrolases"/>
    <property type="match status" value="1"/>
</dbReference>
<feature type="region of interest" description="Disordered" evidence="2">
    <location>
        <begin position="10"/>
        <end position="30"/>
    </location>
</feature>
<dbReference type="HOGENOM" id="CLU_001613_2_0_1"/>
<keyword evidence="1" id="KW-0233">DNA recombination</keyword>
<dbReference type="STRING" id="765440.A0A0C3G5Z4"/>
<protein>
    <recommendedName>
        <fullName evidence="1">ATP-dependent DNA helicase</fullName>
        <ecNumber evidence="1">5.6.2.3</ecNumber>
    </recommendedName>
</protein>
<dbReference type="EMBL" id="KN832971">
    <property type="protein sequence ID" value="KIM91635.1"/>
    <property type="molecule type" value="Genomic_DNA"/>
</dbReference>
<name>A0A0C3G5Z4_PILCF</name>
<dbReference type="SUPFAM" id="SSF52540">
    <property type="entry name" value="P-loop containing nucleoside triphosphate hydrolases"/>
    <property type="match status" value="1"/>
</dbReference>
<gene>
    <name evidence="4" type="ORF">PILCRDRAFT_47630</name>
</gene>
<dbReference type="GO" id="GO:0005524">
    <property type="term" value="F:ATP binding"/>
    <property type="evidence" value="ECO:0007669"/>
    <property type="project" value="UniProtKB-KW"/>
</dbReference>
<keyword evidence="1" id="KW-0347">Helicase</keyword>
<dbReference type="PANTHER" id="PTHR47642">
    <property type="entry name" value="ATP-DEPENDENT DNA HELICASE"/>
    <property type="match status" value="1"/>
</dbReference>
<dbReference type="AlphaFoldDB" id="A0A0C3G5Z4"/>
<comment type="cofactor">
    <cofactor evidence="1">
        <name>Mg(2+)</name>
        <dbReference type="ChEBI" id="CHEBI:18420"/>
    </cofactor>
</comment>
<keyword evidence="1" id="KW-0227">DNA damage</keyword>
<feature type="compositionally biased region" description="Polar residues" evidence="2">
    <location>
        <begin position="14"/>
        <end position="30"/>
    </location>
</feature>
<feature type="domain" description="DNA helicase Pif1-like DEAD-box helicase" evidence="3">
    <location>
        <begin position="64"/>
        <end position="203"/>
    </location>
</feature>
<dbReference type="GO" id="GO:0016887">
    <property type="term" value="F:ATP hydrolysis activity"/>
    <property type="evidence" value="ECO:0007669"/>
    <property type="project" value="RHEA"/>
</dbReference>
<proteinExistence type="inferred from homology"/>
<feature type="non-terminal residue" evidence="4">
    <location>
        <position position="1"/>
    </location>
</feature>
<evidence type="ECO:0000256" key="2">
    <source>
        <dbReference type="SAM" id="MobiDB-lite"/>
    </source>
</evidence>
<sequence>LVKRQQVLAERNKSLPTQSKNQSGKDPNQNDVRIVDRSYLQKSFKAQSETAQKLIEDVVDKFELTSEQKRAFRIIANHAVTPGSEQLIMYVGGMAGTGKSQVIKALMDFFKSRNESHRFVVLAPTGTAAALLLGSTYHSILGVPIDGQTALRNETTNNAQVKARLDGVDYIFLDEVSMVSCSDNYKISSQLAKALNEFDLPYGG</sequence>
<dbReference type="Pfam" id="PF05970">
    <property type="entry name" value="PIF1"/>
    <property type="match status" value="1"/>
</dbReference>
<organism evidence="4 5">
    <name type="scientific">Piloderma croceum (strain F 1598)</name>
    <dbReference type="NCBI Taxonomy" id="765440"/>
    <lineage>
        <taxon>Eukaryota</taxon>
        <taxon>Fungi</taxon>
        <taxon>Dikarya</taxon>
        <taxon>Basidiomycota</taxon>
        <taxon>Agaricomycotina</taxon>
        <taxon>Agaricomycetes</taxon>
        <taxon>Agaricomycetidae</taxon>
        <taxon>Atheliales</taxon>
        <taxon>Atheliaceae</taxon>
        <taxon>Piloderma</taxon>
    </lineage>
</organism>
<keyword evidence="5" id="KW-1185">Reference proteome</keyword>
<reference evidence="4 5" key="1">
    <citation type="submission" date="2014-04" db="EMBL/GenBank/DDBJ databases">
        <authorList>
            <consortium name="DOE Joint Genome Institute"/>
            <person name="Kuo A."/>
            <person name="Tarkka M."/>
            <person name="Buscot F."/>
            <person name="Kohler A."/>
            <person name="Nagy L.G."/>
            <person name="Floudas D."/>
            <person name="Copeland A."/>
            <person name="Barry K.W."/>
            <person name="Cichocki N."/>
            <person name="Veneault-Fourrey C."/>
            <person name="LaButti K."/>
            <person name="Lindquist E.A."/>
            <person name="Lipzen A."/>
            <person name="Lundell T."/>
            <person name="Morin E."/>
            <person name="Murat C."/>
            <person name="Sun H."/>
            <person name="Tunlid A."/>
            <person name="Henrissat B."/>
            <person name="Grigoriev I.V."/>
            <person name="Hibbett D.S."/>
            <person name="Martin F."/>
            <person name="Nordberg H.P."/>
            <person name="Cantor M.N."/>
            <person name="Hua S.X."/>
        </authorList>
    </citation>
    <scope>NUCLEOTIDE SEQUENCE [LARGE SCALE GENOMIC DNA]</scope>
    <source>
        <strain evidence="4 5">F 1598</strain>
    </source>
</reference>
<feature type="non-terminal residue" evidence="4">
    <location>
        <position position="204"/>
    </location>
</feature>
<dbReference type="InterPro" id="IPR027417">
    <property type="entry name" value="P-loop_NTPase"/>
</dbReference>
<dbReference type="GO" id="GO:0006281">
    <property type="term" value="P:DNA repair"/>
    <property type="evidence" value="ECO:0007669"/>
    <property type="project" value="UniProtKB-KW"/>
</dbReference>
<dbReference type="InParanoid" id="A0A0C3G5Z4"/>
<comment type="similarity">
    <text evidence="1">Belongs to the helicase family.</text>
</comment>
<keyword evidence="1" id="KW-0547">Nucleotide-binding</keyword>
<dbReference type="InterPro" id="IPR010285">
    <property type="entry name" value="DNA_helicase_pif1-like_DEAD"/>
</dbReference>
<evidence type="ECO:0000259" key="3">
    <source>
        <dbReference type="Pfam" id="PF05970"/>
    </source>
</evidence>
<dbReference type="GO" id="GO:0000723">
    <property type="term" value="P:telomere maintenance"/>
    <property type="evidence" value="ECO:0007669"/>
    <property type="project" value="InterPro"/>
</dbReference>
<dbReference type="GO" id="GO:0043139">
    <property type="term" value="F:5'-3' DNA helicase activity"/>
    <property type="evidence" value="ECO:0007669"/>
    <property type="project" value="UniProtKB-EC"/>
</dbReference>
<evidence type="ECO:0000256" key="1">
    <source>
        <dbReference type="RuleBase" id="RU363044"/>
    </source>
</evidence>
<evidence type="ECO:0000313" key="4">
    <source>
        <dbReference type="EMBL" id="KIM91635.1"/>
    </source>
</evidence>
<evidence type="ECO:0000313" key="5">
    <source>
        <dbReference type="Proteomes" id="UP000054166"/>
    </source>
</evidence>
<keyword evidence="1" id="KW-0067">ATP-binding</keyword>
<dbReference type="EC" id="5.6.2.3" evidence="1"/>
<keyword evidence="1" id="KW-0378">Hydrolase</keyword>
<comment type="catalytic activity">
    <reaction evidence="1">
        <text>ATP + H2O = ADP + phosphate + H(+)</text>
        <dbReference type="Rhea" id="RHEA:13065"/>
        <dbReference type="ChEBI" id="CHEBI:15377"/>
        <dbReference type="ChEBI" id="CHEBI:15378"/>
        <dbReference type="ChEBI" id="CHEBI:30616"/>
        <dbReference type="ChEBI" id="CHEBI:43474"/>
        <dbReference type="ChEBI" id="CHEBI:456216"/>
        <dbReference type="EC" id="5.6.2.3"/>
    </reaction>
</comment>